<accession>A0A7W7Y589</accession>
<evidence type="ECO:0000313" key="2">
    <source>
        <dbReference type="EMBL" id="MBB5022328.1"/>
    </source>
</evidence>
<name>A0A7W7Y589_9BACT</name>
<dbReference type="AlphaFoldDB" id="A0A7W7Y589"/>
<keyword evidence="1" id="KW-1133">Transmembrane helix</keyword>
<keyword evidence="1" id="KW-0812">Transmembrane</keyword>
<dbReference type="EMBL" id="JACHID010000010">
    <property type="protein sequence ID" value="MBB5022328.1"/>
    <property type="molecule type" value="Genomic_DNA"/>
</dbReference>
<keyword evidence="3" id="KW-1185">Reference proteome</keyword>
<reference evidence="2 3" key="1">
    <citation type="submission" date="2020-08" db="EMBL/GenBank/DDBJ databases">
        <title>Genomic Encyclopedia of Type Strains, Phase IV (KMG-IV): sequencing the most valuable type-strain genomes for metagenomic binning, comparative biology and taxonomic classification.</title>
        <authorList>
            <person name="Goeker M."/>
        </authorList>
    </citation>
    <scope>NUCLEOTIDE SEQUENCE [LARGE SCALE GENOMIC DNA]</scope>
    <source>
        <strain evidence="2 3">DSM 22071</strain>
    </source>
</reference>
<sequence length="75" mass="8038">MKKITLCYLNCETCVNFILYAPSMGTGSVGKGVVEKSVDTTMAALYDGLALLVAASVKAASIFFKHYSIMLRIAP</sequence>
<dbReference type="RefSeq" id="WP_221270467.1">
    <property type="nucleotide sequence ID" value="NZ_JACHID010000010.1"/>
</dbReference>
<keyword evidence="1" id="KW-0472">Membrane</keyword>
<protein>
    <submittedName>
        <fullName evidence="2">Uncharacterized protein</fullName>
    </submittedName>
</protein>
<proteinExistence type="predicted"/>
<comment type="caution">
    <text evidence="2">The sequence shown here is derived from an EMBL/GenBank/DDBJ whole genome shotgun (WGS) entry which is preliminary data.</text>
</comment>
<feature type="transmembrane region" description="Helical" evidence="1">
    <location>
        <begin position="43"/>
        <end position="64"/>
    </location>
</feature>
<evidence type="ECO:0000256" key="1">
    <source>
        <dbReference type="SAM" id="Phobius"/>
    </source>
</evidence>
<evidence type="ECO:0000313" key="3">
    <source>
        <dbReference type="Proteomes" id="UP000528322"/>
    </source>
</evidence>
<gene>
    <name evidence="2" type="ORF">HNR37_001663</name>
</gene>
<dbReference type="Proteomes" id="UP000528322">
    <property type="component" value="Unassembled WGS sequence"/>
</dbReference>
<organism evidence="2 3">
    <name type="scientific">Desulfurispira natronophila</name>
    <dbReference type="NCBI Taxonomy" id="682562"/>
    <lineage>
        <taxon>Bacteria</taxon>
        <taxon>Pseudomonadati</taxon>
        <taxon>Chrysiogenota</taxon>
        <taxon>Chrysiogenia</taxon>
        <taxon>Chrysiogenales</taxon>
        <taxon>Chrysiogenaceae</taxon>
        <taxon>Desulfurispira</taxon>
    </lineage>
</organism>